<dbReference type="PATRIC" id="fig|1423766.4.peg.2596"/>
<dbReference type="InterPro" id="IPR036095">
    <property type="entry name" value="PTS_EIIB-like_sf"/>
</dbReference>
<evidence type="ECO:0000313" key="3">
    <source>
        <dbReference type="EMBL" id="KRL22356.1"/>
    </source>
</evidence>
<gene>
    <name evidence="3" type="ORF">FC98_GL002490</name>
</gene>
<sequence>MEEIIMKIVAVCGLSVGSSVIAKMNIESILSEEKRDDIDVDTVDLGSITSAPADIYVTTRELFEGFPDEDRDKTIVLTNFVDKNDIKAHLDPKLQELEK</sequence>
<protein>
    <submittedName>
        <fullName evidence="3">PTS system, Lactose Cellobiose specific IIB subunit</fullName>
    </submittedName>
</protein>
<dbReference type="SUPFAM" id="SSF52794">
    <property type="entry name" value="PTS system IIB component-like"/>
    <property type="match status" value="1"/>
</dbReference>
<organism evidence="3 4">
    <name type="scientific">Lentilactobacillus kisonensis DSM 19906 = JCM 15041</name>
    <dbReference type="NCBI Taxonomy" id="1423766"/>
    <lineage>
        <taxon>Bacteria</taxon>
        <taxon>Bacillati</taxon>
        <taxon>Bacillota</taxon>
        <taxon>Bacilli</taxon>
        <taxon>Lactobacillales</taxon>
        <taxon>Lactobacillaceae</taxon>
        <taxon>Lentilactobacillus</taxon>
    </lineage>
</organism>
<dbReference type="InterPro" id="IPR003501">
    <property type="entry name" value="PTS_EIIB_2/3"/>
</dbReference>
<evidence type="ECO:0000259" key="2">
    <source>
        <dbReference type="PROSITE" id="PS51099"/>
    </source>
</evidence>
<dbReference type="EMBL" id="AZEB01000007">
    <property type="protein sequence ID" value="KRL22356.1"/>
    <property type="molecule type" value="Genomic_DNA"/>
</dbReference>
<dbReference type="CDD" id="cd05563">
    <property type="entry name" value="PTS_IIB_ascorbate"/>
    <property type="match status" value="1"/>
</dbReference>
<dbReference type="Gene3D" id="3.40.50.2300">
    <property type="match status" value="1"/>
</dbReference>
<name>A0A0R1NVM2_9LACO</name>
<keyword evidence="4" id="KW-1185">Reference proteome</keyword>
<keyword evidence="1" id="KW-0808">Transferase</keyword>
<feature type="domain" description="PTS EIIB type-2" evidence="2">
    <location>
        <begin position="6"/>
        <end position="98"/>
    </location>
</feature>
<dbReference type="Proteomes" id="UP000051439">
    <property type="component" value="Unassembled WGS sequence"/>
</dbReference>
<reference evidence="3 4" key="1">
    <citation type="journal article" date="2015" name="Genome Announc.">
        <title>Expanding the biotechnology potential of lactobacilli through comparative genomics of 213 strains and associated genera.</title>
        <authorList>
            <person name="Sun Z."/>
            <person name="Harris H.M."/>
            <person name="McCann A."/>
            <person name="Guo C."/>
            <person name="Argimon S."/>
            <person name="Zhang W."/>
            <person name="Yang X."/>
            <person name="Jeffery I.B."/>
            <person name="Cooney J.C."/>
            <person name="Kagawa T.F."/>
            <person name="Liu W."/>
            <person name="Song Y."/>
            <person name="Salvetti E."/>
            <person name="Wrobel A."/>
            <person name="Rasinkangas P."/>
            <person name="Parkhill J."/>
            <person name="Rea M.C."/>
            <person name="O'Sullivan O."/>
            <person name="Ritari J."/>
            <person name="Douillard F.P."/>
            <person name="Paul Ross R."/>
            <person name="Yang R."/>
            <person name="Briner A.E."/>
            <person name="Felis G.E."/>
            <person name="de Vos W.M."/>
            <person name="Barrangou R."/>
            <person name="Klaenhammer T.R."/>
            <person name="Caufield P.W."/>
            <person name="Cui Y."/>
            <person name="Zhang H."/>
            <person name="O'Toole P.W."/>
        </authorList>
    </citation>
    <scope>NUCLEOTIDE SEQUENCE [LARGE SCALE GENOMIC DNA]</scope>
    <source>
        <strain evidence="3 4">DSM 19906</strain>
    </source>
</reference>
<dbReference type="GO" id="GO:0008982">
    <property type="term" value="F:protein-N(PI)-phosphohistidine-sugar phosphotransferase activity"/>
    <property type="evidence" value="ECO:0007669"/>
    <property type="project" value="InterPro"/>
</dbReference>
<proteinExistence type="predicted"/>
<accession>A0A0R1NVM2</accession>
<dbReference type="GO" id="GO:0009401">
    <property type="term" value="P:phosphoenolpyruvate-dependent sugar phosphotransferase system"/>
    <property type="evidence" value="ECO:0007669"/>
    <property type="project" value="InterPro"/>
</dbReference>
<dbReference type="PROSITE" id="PS51099">
    <property type="entry name" value="PTS_EIIB_TYPE_2"/>
    <property type="match status" value="1"/>
</dbReference>
<dbReference type="AlphaFoldDB" id="A0A0R1NVM2"/>
<dbReference type="Pfam" id="PF02302">
    <property type="entry name" value="PTS_IIB"/>
    <property type="match status" value="1"/>
</dbReference>
<comment type="caution">
    <text evidence="3">The sequence shown here is derived from an EMBL/GenBank/DDBJ whole genome shotgun (WGS) entry which is preliminary data.</text>
</comment>
<evidence type="ECO:0000256" key="1">
    <source>
        <dbReference type="ARBA" id="ARBA00022679"/>
    </source>
</evidence>
<dbReference type="InterPro" id="IPR013011">
    <property type="entry name" value="PTS_EIIB_2"/>
</dbReference>
<evidence type="ECO:0000313" key="4">
    <source>
        <dbReference type="Proteomes" id="UP000051439"/>
    </source>
</evidence>